<feature type="coiled-coil region" evidence="1">
    <location>
        <begin position="85"/>
        <end position="123"/>
    </location>
</feature>
<keyword evidence="1" id="KW-0175">Coiled coil</keyword>
<dbReference type="EMBL" id="JABAEB010000006">
    <property type="protein sequence ID" value="NLQ23416.1"/>
    <property type="molecule type" value="Genomic_DNA"/>
</dbReference>
<accession>A0ABX1KPD1</accession>
<dbReference type="RefSeq" id="WP_168825192.1">
    <property type="nucleotide sequence ID" value="NZ_JABAEB010000006.1"/>
</dbReference>
<keyword evidence="2" id="KW-0472">Membrane</keyword>
<comment type="caution">
    <text evidence="3">The sequence shown here is derived from an EMBL/GenBank/DDBJ whole genome shotgun (WGS) entry which is preliminary data.</text>
</comment>
<gene>
    <name evidence="3" type="ORF">HGO26_11085</name>
</gene>
<feature type="transmembrane region" description="Helical" evidence="2">
    <location>
        <begin position="22"/>
        <end position="44"/>
    </location>
</feature>
<evidence type="ECO:0000313" key="4">
    <source>
        <dbReference type="Proteomes" id="UP000527352"/>
    </source>
</evidence>
<evidence type="ECO:0000313" key="3">
    <source>
        <dbReference type="EMBL" id="NLQ23416.1"/>
    </source>
</evidence>
<organism evidence="3 4">
    <name type="scientific">Shewanella oncorhynchi</name>
    <dbReference type="NCBI Taxonomy" id="2726434"/>
    <lineage>
        <taxon>Bacteria</taxon>
        <taxon>Pseudomonadati</taxon>
        <taxon>Pseudomonadota</taxon>
        <taxon>Gammaproteobacteria</taxon>
        <taxon>Alteromonadales</taxon>
        <taxon>Shewanellaceae</taxon>
        <taxon>Shewanella</taxon>
    </lineage>
</organism>
<keyword evidence="2" id="KW-1133">Transmembrane helix</keyword>
<name>A0ABX1KPD1_9GAMM</name>
<evidence type="ECO:0000256" key="2">
    <source>
        <dbReference type="SAM" id="Phobius"/>
    </source>
</evidence>
<keyword evidence="2" id="KW-0812">Transmembrane</keyword>
<feature type="transmembrane region" description="Helical" evidence="2">
    <location>
        <begin position="64"/>
        <end position="85"/>
    </location>
</feature>
<dbReference type="Proteomes" id="UP000527352">
    <property type="component" value="Unassembled WGS sequence"/>
</dbReference>
<reference evidence="3 4" key="1">
    <citation type="submission" date="2020-04" db="EMBL/GenBank/DDBJ databases">
        <title>The first description of lens atrophy caused by putative novel Shewanella sp. that is a new emerging pathogen for cultured rainbow trout?</title>
        <authorList>
            <person name="Saticioglu I.B."/>
            <person name="Duman M."/>
            <person name="Altun S."/>
        </authorList>
    </citation>
    <scope>NUCLEOTIDE SEQUENCE [LARGE SCALE GENOMIC DNA]</scope>
    <source>
        <strain evidence="3 4">S-1</strain>
    </source>
</reference>
<keyword evidence="4" id="KW-1185">Reference proteome</keyword>
<evidence type="ECO:0000256" key="1">
    <source>
        <dbReference type="SAM" id="Coils"/>
    </source>
</evidence>
<proteinExistence type="predicted"/>
<sequence length="286" mass="32589">MITNPYKLPQAEHTQTQYSEKFLMWPIILLSALFVIACCLLIFYFANFNEGVPNQEKFGQFGDYLGGVLNPVLGFATVGLLIWSLRMQREELALTRKELEETKKEIALSRKAMEAQVTHLEKEAKLNEALRIIADLRTHISIISNYKFVLSRDVAHEIVSALSTYGTTADDVRSMTATTMNALIYGERKSLFENNENIRAAFKEQFDSAIQNNEPSPLVEFEKLLLQLSTVAMYYHQESHSKKLTLVYLLEAERLLKPFQGVVSSKILQSSIDKLNLFIKLAINND</sequence>
<protein>
    <submittedName>
        <fullName evidence="3">Uncharacterized protein</fullName>
    </submittedName>
</protein>